<proteinExistence type="predicted"/>
<dbReference type="Proteomes" id="UP000799437">
    <property type="component" value="Unassembled WGS sequence"/>
</dbReference>
<name>A0A6A6VUT4_9PEZI</name>
<reference evidence="1" key="1">
    <citation type="journal article" date="2020" name="Stud. Mycol.">
        <title>101 Dothideomycetes genomes: a test case for predicting lifestyles and emergence of pathogens.</title>
        <authorList>
            <person name="Haridas S."/>
            <person name="Albert R."/>
            <person name="Binder M."/>
            <person name="Bloem J."/>
            <person name="Labutti K."/>
            <person name="Salamov A."/>
            <person name="Andreopoulos B."/>
            <person name="Baker S."/>
            <person name="Barry K."/>
            <person name="Bills G."/>
            <person name="Bluhm B."/>
            <person name="Cannon C."/>
            <person name="Castanera R."/>
            <person name="Culley D."/>
            <person name="Daum C."/>
            <person name="Ezra D."/>
            <person name="Gonzalez J."/>
            <person name="Henrissat B."/>
            <person name="Kuo A."/>
            <person name="Liang C."/>
            <person name="Lipzen A."/>
            <person name="Lutzoni F."/>
            <person name="Magnuson J."/>
            <person name="Mondo S."/>
            <person name="Nolan M."/>
            <person name="Ohm R."/>
            <person name="Pangilinan J."/>
            <person name="Park H.-J."/>
            <person name="Ramirez L."/>
            <person name="Alfaro M."/>
            <person name="Sun H."/>
            <person name="Tritt A."/>
            <person name="Yoshinaga Y."/>
            <person name="Zwiers L.-H."/>
            <person name="Turgeon B."/>
            <person name="Goodwin S."/>
            <person name="Spatafora J."/>
            <person name="Crous P."/>
            <person name="Grigoriev I."/>
        </authorList>
    </citation>
    <scope>NUCLEOTIDE SEQUENCE</scope>
    <source>
        <strain evidence="1">CBS 121739</strain>
    </source>
</reference>
<keyword evidence="2" id="KW-1185">Reference proteome</keyword>
<evidence type="ECO:0000313" key="1">
    <source>
        <dbReference type="EMBL" id="KAF2753546.1"/>
    </source>
</evidence>
<dbReference type="AlphaFoldDB" id="A0A6A6VUT4"/>
<accession>A0A6A6VUT4</accession>
<sequence>MAVDSLDAPLFSRDSKRYFAYLIPYPSPKNDDIACPKPPERFLIYTPMPSFLQKPADRAKESAERQREDLSVSAEHSAAQSMEELIIVYPDSCQSSKEDIRKTFVGAMMKARSRAQRDAAIATSLLPFAAAADFGAGTMGAMLALDSVWAYKSIRSARTAKALTNRFSADDSTKQHLKITIKASPALEPARKYMEERCFRIDRTNYPYPGIVIPSEAEVLSAIHWKPSVVLDGSVSPQDVEWEIKEAHLDLEETMKKGAKEWTSWCKKFLQDPEKAFRLDAKEKQSLSLAK</sequence>
<dbReference type="OrthoDB" id="3189033at2759"/>
<dbReference type="EMBL" id="ML996584">
    <property type="protein sequence ID" value="KAF2753546.1"/>
    <property type="molecule type" value="Genomic_DNA"/>
</dbReference>
<evidence type="ECO:0000313" key="2">
    <source>
        <dbReference type="Proteomes" id="UP000799437"/>
    </source>
</evidence>
<protein>
    <submittedName>
        <fullName evidence="1">Uncharacterized protein</fullName>
    </submittedName>
</protein>
<dbReference type="RefSeq" id="XP_033595997.1">
    <property type="nucleotide sequence ID" value="XM_033742161.1"/>
</dbReference>
<gene>
    <name evidence="1" type="ORF">EJ05DRAFT_445117</name>
</gene>
<organism evidence="1 2">
    <name type="scientific">Pseudovirgaria hyperparasitica</name>
    <dbReference type="NCBI Taxonomy" id="470096"/>
    <lineage>
        <taxon>Eukaryota</taxon>
        <taxon>Fungi</taxon>
        <taxon>Dikarya</taxon>
        <taxon>Ascomycota</taxon>
        <taxon>Pezizomycotina</taxon>
        <taxon>Dothideomycetes</taxon>
        <taxon>Dothideomycetes incertae sedis</taxon>
        <taxon>Acrospermales</taxon>
        <taxon>Acrospermaceae</taxon>
        <taxon>Pseudovirgaria</taxon>
    </lineage>
</organism>
<dbReference type="GeneID" id="54483215"/>